<feature type="transmembrane region" description="Helical" evidence="12">
    <location>
        <begin position="286"/>
        <end position="303"/>
    </location>
</feature>
<comment type="function">
    <text evidence="12">Catalyzes the initial step of the lipid cycle reactions in the biosynthesis of the cell wall peptidoglycan: transfers peptidoglycan precursor phospho-MurNAc-pentapeptide from UDP-MurNAc-pentapeptide onto the lipid carrier undecaprenyl phosphate, yielding undecaprenyl-pyrophosphoryl-MurNAc-pentapeptide, known as lipid I.</text>
</comment>
<evidence type="ECO:0000313" key="14">
    <source>
        <dbReference type="EMBL" id="MBE9665376.1"/>
    </source>
</evidence>
<evidence type="ECO:0000256" key="12">
    <source>
        <dbReference type="HAMAP-Rule" id="MF_00038"/>
    </source>
</evidence>
<evidence type="ECO:0000256" key="10">
    <source>
        <dbReference type="ARBA" id="ARBA00023306"/>
    </source>
</evidence>
<dbReference type="NCBIfam" id="TIGR00445">
    <property type="entry name" value="mraY"/>
    <property type="match status" value="1"/>
</dbReference>
<feature type="transmembrane region" description="Helical" evidence="12">
    <location>
        <begin position="337"/>
        <end position="360"/>
    </location>
</feature>
<feature type="transmembrane region" description="Helical" evidence="12">
    <location>
        <begin position="136"/>
        <end position="153"/>
    </location>
</feature>
<dbReference type="InterPro" id="IPR000715">
    <property type="entry name" value="Glycosyl_transferase_4"/>
</dbReference>
<comment type="catalytic activity">
    <reaction evidence="12">
        <text>UDP-N-acetyl-alpha-D-muramoyl-L-alanyl-gamma-D-glutamyl-meso-2,6-diaminopimeloyl-D-alanyl-D-alanine + di-trans,octa-cis-undecaprenyl phosphate = di-trans,octa-cis-undecaprenyl diphospho-N-acetyl-alpha-D-muramoyl-L-alanyl-D-glutamyl-meso-2,6-diaminopimeloyl-D-alanyl-D-alanine + UMP</text>
        <dbReference type="Rhea" id="RHEA:28386"/>
        <dbReference type="ChEBI" id="CHEBI:57865"/>
        <dbReference type="ChEBI" id="CHEBI:60392"/>
        <dbReference type="ChEBI" id="CHEBI:61386"/>
        <dbReference type="ChEBI" id="CHEBI:61387"/>
        <dbReference type="EC" id="2.7.8.13"/>
    </reaction>
</comment>
<evidence type="ECO:0000256" key="4">
    <source>
        <dbReference type="ARBA" id="ARBA00022679"/>
    </source>
</evidence>
<dbReference type="Pfam" id="PF00953">
    <property type="entry name" value="Glycos_transf_4"/>
    <property type="match status" value="1"/>
</dbReference>
<dbReference type="InterPro" id="IPR018480">
    <property type="entry name" value="PNAcMuramoyl-5peptid_Trfase_CS"/>
</dbReference>
<dbReference type="CDD" id="cd06852">
    <property type="entry name" value="GT_MraY"/>
    <property type="match status" value="1"/>
</dbReference>
<protein>
    <recommendedName>
        <fullName evidence="12 13">Phospho-N-acetylmuramoyl-pentapeptide-transferase</fullName>
        <ecNumber evidence="12 13">2.7.8.13</ecNumber>
    </recommendedName>
    <alternativeName>
        <fullName evidence="12">UDP-MurNAc-pentapeptide phosphotransferase</fullName>
    </alternativeName>
</protein>
<evidence type="ECO:0000256" key="13">
    <source>
        <dbReference type="NCBIfam" id="TIGR00445"/>
    </source>
</evidence>
<organism evidence="14 15">
    <name type="scientific">Mucilaginibacter boryungensis</name>
    <dbReference type="NCBI Taxonomy" id="768480"/>
    <lineage>
        <taxon>Bacteria</taxon>
        <taxon>Pseudomonadati</taxon>
        <taxon>Bacteroidota</taxon>
        <taxon>Sphingobacteriia</taxon>
        <taxon>Sphingobacteriales</taxon>
        <taxon>Sphingobacteriaceae</taxon>
        <taxon>Mucilaginibacter</taxon>
    </lineage>
</organism>
<dbReference type="GO" id="GO:0016740">
    <property type="term" value="F:transferase activity"/>
    <property type="evidence" value="ECO:0007669"/>
    <property type="project" value="UniProtKB-KW"/>
</dbReference>
<dbReference type="PROSITE" id="PS01348">
    <property type="entry name" value="MRAY_2"/>
    <property type="match status" value="1"/>
</dbReference>
<keyword evidence="8 12" id="KW-1133">Transmembrane helix</keyword>
<name>A0ABR9XDA7_9SPHI</name>
<evidence type="ECO:0000256" key="2">
    <source>
        <dbReference type="ARBA" id="ARBA00005583"/>
    </source>
</evidence>
<feature type="transmembrane region" description="Helical" evidence="12">
    <location>
        <begin position="218"/>
        <end position="235"/>
    </location>
</feature>
<dbReference type="PANTHER" id="PTHR22926:SF5">
    <property type="entry name" value="PHOSPHO-N-ACETYLMURAMOYL-PENTAPEPTIDE-TRANSFERASE HOMOLOG"/>
    <property type="match status" value="1"/>
</dbReference>
<evidence type="ECO:0000256" key="8">
    <source>
        <dbReference type="ARBA" id="ARBA00022989"/>
    </source>
</evidence>
<keyword evidence="5 12" id="KW-0812">Transmembrane</keyword>
<feature type="transmembrane region" description="Helical" evidence="12">
    <location>
        <begin position="391"/>
        <end position="410"/>
    </location>
</feature>
<comment type="pathway">
    <text evidence="12">Cell wall biogenesis; peptidoglycan biosynthesis.</text>
</comment>
<accession>A0ABR9XDA7</accession>
<evidence type="ECO:0000256" key="1">
    <source>
        <dbReference type="ARBA" id="ARBA00004141"/>
    </source>
</evidence>
<evidence type="ECO:0000313" key="15">
    <source>
        <dbReference type="Proteomes" id="UP000632774"/>
    </source>
</evidence>
<evidence type="ECO:0000256" key="9">
    <source>
        <dbReference type="ARBA" id="ARBA00023136"/>
    </source>
</evidence>
<comment type="subcellular location">
    <subcellularLocation>
        <location evidence="12">Cell membrane</location>
        <topology evidence="12">Multi-pass membrane protein</topology>
    </subcellularLocation>
    <subcellularLocation>
        <location evidence="1">Membrane</location>
        <topology evidence="1">Multi-pass membrane protein</topology>
    </subcellularLocation>
</comment>
<dbReference type="EC" id="2.7.8.13" evidence="12 13"/>
<dbReference type="RefSeq" id="WP_194104770.1">
    <property type="nucleotide sequence ID" value="NZ_JADFFM010000001.1"/>
</dbReference>
<dbReference type="Proteomes" id="UP000632774">
    <property type="component" value="Unassembled WGS sequence"/>
</dbReference>
<gene>
    <name evidence="12" type="primary">mraY</name>
    <name evidence="14" type="ORF">IRJ18_03315</name>
</gene>
<comment type="cofactor">
    <cofactor evidence="12">
        <name>Mg(2+)</name>
        <dbReference type="ChEBI" id="CHEBI:18420"/>
    </cofactor>
</comment>
<dbReference type="Pfam" id="PF10555">
    <property type="entry name" value="MraY_sig1"/>
    <property type="match status" value="1"/>
</dbReference>
<keyword evidence="12" id="KW-0460">Magnesium</keyword>
<comment type="similarity">
    <text evidence="2 12">Belongs to the glycosyltransferase 4 family. MraY subfamily.</text>
</comment>
<comment type="caution">
    <text evidence="14">The sequence shown here is derived from an EMBL/GenBank/DDBJ whole genome shotgun (WGS) entry which is preliminary data.</text>
</comment>
<keyword evidence="12" id="KW-1003">Cell membrane</keyword>
<sequence>MLYYLFSYLNKNYNIPGAGVFQYITFRTAMAVIVSLLITTVYGRRLIDYLRFKQVGETVRNLGLEGQMQKAGTPTMGGLIILLGILVPTLLFAKLDNIYIILMLVTTVWLGAIGFLDDYIKVFKKNKEGLAGKFKIIGQVGLALIIGWTMYFHNDITIRQEVKLPVKYDVPVYYHLKNDKPVYTQDIKSPKTTIPFYKNNEFDYSKVVKFLGHGYERYTLIVFLFFTIIIITFISNGANITDGIDGLATGTSAIIGITLAILAYVSSNIVMSEYLNIMYIPNSGELVVFAGAFVGACVGFLWYNSYPAQVFMGDTGSLAIGGIIAVFAIMIRKELLLPVLCGVFVVENISVMLQVGWFKLTKKRFGEGRRIFLMAPLHHHYQKKGFHEAKIVTRFWILCIMLAILTVITLKLR</sequence>
<dbReference type="EMBL" id="JADFFM010000001">
    <property type="protein sequence ID" value="MBE9665376.1"/>
    <property type="molecule type" value="Genomic_DNA"/>
</dbReference>
<evidence type="ECO:0000256" key="7">
    <source>
        <dbReference type="ARBA" id="ARBA00022984"/>
    </source>
</evidence>
<dbReference type="HAMAP" id="MF_00038">
    <property type="entry name" value="MraY"/>
    <property type="match status" value="1"/>
</dbReference>
<keyword evidence="7 12" id="KW-0573">Peptidoglycan synthesis</keyword>
<evidence type="ECO:0000256" key="11">
    <source>
        <dbReference type="ARBA" id="ARBA00023316"/>
    </source>
</evidence>
<feature type="transmembrane region" description="Helical" evidence="12">
    <location>
        <begin position="98"/>
        <end position="116"/>
    </location>
</feature>
<keyword evidence="12" id="KW-0479">Metal-binding</keyword>
<evidence type="ECO:0000256" key="3">
    <source>
        <dbReference type="ARBA" id="ARBA00022618"/>
    </source>
</evidence>
<dbReference type="PANTHER" id="PTHR22926">
    <property type="entry name" value="PHOSPHO-N-ACETYLMURAMOYL-PENTAPEPTIDE-TRANSFERASE"/>
    <property type="match status" value="1"/>
</dbReference>
<keyword evidence="4 12" id="KW-0808">Transferase</keyword>
<keyword evidence="10 12" id="KW-0131">Cell cycle</keyword>
<feature type="transmembrane region" description="Helical" evidence="12">
    <location>
        <begin position="20"/>
        <end position="43"/>
    </location>
</feature>
<feature type="transmembrane region" description="Helical" evidence="12">
    <location>
        <begin position="71"/>
        <end position="92"/>
    </location>
</feature>
<evidence type="ECO:0000256" key="5">
    <source>
        <dbReference type="ARBA" id="ARBA00022692"/>
    </source>
</evidence>
<feature type="transmembrane region" description="Helical" evidence="12">
    <location>
        <begin position="310"/>
        <end position="331"/>
    </location>
</feature>
<keyword evidence="15" id="KW-1185">Reference proteome</keyword>
<keyword evidence="3 12" id="KW-0132">Cell division</keyword>
<reference evidence="14 15" key="1">
    <citation type="submission" date="2020-10" db="EMBL/GenBank/DDBJ databases">
        <title>Mucilaginibacter mali sp. nov., isolated from rhizosphere soil of apple orchard.</title>
        <authorList>
            <person name="Lee J.-S."/>
            <person name="Kim H.S."/>
            <person name="Kim J.-S."/>
        </authorList>
    </citation>
    <scope>NUCLEOTIDE SEQUENCE [LARGE SCALE GENOMIC DNA]</scope>
    <source>
        <strain evidence="14 15">KCTC 23157</strain>
    </source>
</reference>
<proteinExistence type="inferred from homology"/>
<keyword evidence="11 12" id="KW-0961">Cell wall biogenesis/degradation</keyword>
<dbReference type="InterPro" id="IPR003524">
    <property type="entry name" value="PNAcMuramoyl-5peptid_Trfase"/>
</dbReference>
<feature type="transmembrane region" description="Helical" evidence="12">
    <location>
        <begin position="247"/>
        <end position="266"/>
    </location>
</feature>
<evidence type="ECO:0000256" key="6">
    <source>
        <dbReference type="ARBA" id="ARBA00022960"/>
    </source>
</evidence>
<keyword evidence="6 12" id="KW-0133">Cell shape</keyword>
<keyword evidence="9 12" id="KW-0472">Membrane</keyword>
<dbReference type="PROSITE" id="PS01347">
    <property type="entry name" value="MRAY_1"/>
    <property type="match status" value="1"/>
</dbReference>